<dbReference type="EMBL" id="CP158375">
    <property type="protein sequence ID" value="XDO95781.1"/>
    <property type="molecule type" value="Genomic_DNA"/>
</dbReference>
<accession>A0AB39KR56</accession>
<feature type="transmembrane region" description="Helical" evidence="1">
    <location>
        <begin position="33"/>
        <end position="58"/>
    </location>
</feature>
<dbReference type="RefSeq" id="WP_369058624.1">
    <property type="nucleotide sequence ID" value="NZ_CP158375.1"/>
</dbReference>
<name>A0AB39KR56_9CAUL</name>
<dbReference type="Pfam" id="PF14110">
    <property type="entry name" value="DUF4282"/>
    <property type="match status" value="1"/>
</dbReference>
<gene>
    <name evidence="2" type="ORF">ABOZ73_13365</name>
</gene>
<evidence type="ECO:0000256" key="1">
    <source>
        <dbReference type="SAM" id="Phobius"/>
    </source>
</evidence>
<protein>
    <submittedName>
        <fullName evidence="2">DUF4282 domain-containing protein</fullName>
    </submittedName>
</protein>
<keyword evidence="1" id="KW-0812">Transmembrane</keyword>
<evidence type="ECO:0000313" key="2">
    <source>
        <dbReference type="EMBL" id="XDO95781.1"/>
    </source>
</evidence>
<feature type="transmembrane region" description="Helical" evidence="1">
    <location>
        <begin position="65"/>
        <end position="87"/>
    </location>
</feature>
<dbReference type="InterPro" id="IPR025557">
    <property type="entry name" value="DUF4282"/>
</dbReference>
<keyword evidence="1" id="KW-1133">Transmembrane helix</keyword>
<keyword evidence="1" id="KW-0472">Membrane</keyword>
<sequence>MPAAKRSAGGGSAGLIWDLLTFDRLVTGQVIHLVYWAGLGVIALFAFSVVGAAVGLALKEPGLGSILLAFPVLIAGLLAAGAMALLWRAFCEFYVAIFRISDDLRSLRQSHDAETAIIPRARPEEA</sequence>
<dbReference type="AlphaFoldDB" id="A0AB39KR56"/>
<organism evidence="2">
    <name type="scientific">Caulobacter sp. 73W</name>
    <dbReference type="NCBI Taxonomy" id="3161137"/>
    <lineage>
        <taxon>Bacteria</taxon>
        <taxon>Pseudomonadati</taxon>
        <taxon>Pseudomonadota</taxon>
        <taxon>Alphaproteobacteria</taxon>
        <taxon>Caulobacterales</taxon>
        <taxon>Caulobacteraceae</taxon>
        <taxon>Caulobacter</taxon>
    </lineage>
</organism>
<proteinExistence type="predicted"/>
<reference evidence="2" key="1">
    <citation type="submission" date="2024-06" db="EMBL/GenBank/DDBJ databases">
        <title>Caulobacter inopinatus, sp. nov.</title>
        <authorList>
            <person name="Donachie S.P."/>
        </authorList>
    </citation>
    <scope>NUCLEOTIDE SEQUENCE</scope>
    <source>
        <strain evidence="2">73W</strain>
    </source>
</reference>